<dbReference type="Pfam" id="PF07238">
    <property type="entry name" value="PilZ"/>
    <property type="match status" value="1"/>
</dbReference>
<keyword evidence="3" id="KW-1185">Reference proteome</keyword>
<evidence type="ECO:0000313" key="2">
    <source>
        <dbReference type="EMBL" id="KWT78151.1"/>
    </source>
</evidence>
<organism evidence="2 3">
    <name type="scientific">Candidatus Magnetominusculus xianensis</name>
    <dbReference type="NCBI Taxonomy" id="1748249"/>
    <lineage>
        <taxon>Bacteria</taxon>
        <taxon>Pseudomonadati</taxon>
        <taxon>Nitrospirota</taxon>
        <taxon>Nitrospiria</taxon>
        <taxon>Nitrospirales</taxon>
        <taxon>Nitrospiraceae</taxon>
        <taxon>Candidatus Magnetominusculus</taxon>
    </lineage>
</organism>
<gene>
    <name evidence="2" type="ORF">ASN18_2965</name>
</gene>
<accession>A0ABR5SDJ3</accession>
<reference evidence="2 3" key="1">
    <citation type="submission" date="2015-11" db="EMBL/GenBank/DDBJ databases">
        <authorList>
            <person name="Lin W."/>
        </authorList>
    </citation>
    <scope>NUCLEOTIDE SEQUENCE [LARGE SCALE GENOMIC DNA]</scope>
    <source>
        <strain evidence="2 3">HCH-1</strain>
    </source>
</reference>
<feature type="domain" description="PilZ" evidence="1">
    <location>
        <begin position="8"/>
        <end position="92"/>
    </location>
</feature>
<comment type="caution">
    <text evidence="2">The sequence shown here is derived from an EMBL/GenBank/DDBJ whole genome shotgun (WGS) entry which is preliminary data.</text>
</comment>
<evidence type="ECO:0000259" key="1">
    <source>
        <dbReference type="Pfam" id="PF07238"/>
    </source>
</evidence>
<evidence type="ECO:0000313" key="3">
    <source>
        <dbReference type="Proteomes" id="UP000060487"/>
    </source>
</evidence>
<protein>
    <recommendedName>
        <fullName evidence="1">PilZ domain-containing protein</fullName>
    </recommendedName>
</protein>
<proteinExistence type="predicted"/>
<dbReference type="EMBL" id="LNQR01000119">
    <property type="protein sequence ID" value="KWT78151.1"/>
    <property type="molecule type" value="Genomic_DNA"/>
</dbReference>
<dbReference type="RefSeq" id="WP_085053579.1">
    <property type="nucleotide sequence ID" value="NZ_LNQR01000119.1"/>
</dbReference>
<dbReference type="Proteomes" id="UP000060487">
    <property type="component" value="Unassembled WGS sequence"/>
</dbReference>
<sequence length="94" mass="10424">MKSDIDDRTYDRKAYNNTVEFRTLDDACLTQKTAASFNIGSGGIGLVLDQLLVKGKVVQLFIHVRDGVTVPVYAEIVWSKSCEGGYEAGLRFFT</sequence>
<name>A0ABR5SDJ3_9BACT</name>
<dbReference type="InterPro" id="IPR009875">
    <property type="entry name" value="PilZ_domain"/>
</dbReference>